<name>A0A183FRV6_HELPZ</name>
<dbReference type="GO" id="GO:0019899">
    <property type="term" value="F:enzyme binding"/>
    <property type="evidence" value="ECO:0007669"/>
    <property type="project" value="UniProtKB-ARBA"/>
</dbReference>
<keyword evidence="1" id="KW-0863">Zinc-finger</keyword>
<dbReference type="AlphaFoldDB" id="A0A183FRV6"/>
<dbReference type="PANTHER" id="PTHR37984">
    <property type="entry name" value="PROTEIN CBG26694"/>
    <property type="match status" value="1"/>
</dbReference>
<keyword evidence="1" id="KW-0862">Zinc</keyword>
<reference evidence="4 5" key="1">
    <citation type="submission" date="2018-11" db="EMBL/GenBank/DDBJ databases">
        <authorList>
            <consortium name="Pathogen Informatics"/>
        </authorList>
    </citation>
    <scope>NUCLEOTIDE SEQUENCE [LARGE SCALE GENOMIC DNA]</scope>
</reference>
<dbReference type="InterPro" id="IPR036875">
    <property type="entry name" value="Znf_CCHC_sf"/>
</dbReference>
<accession>A0A3P7ZNM4</accession>
<sequence>MAETKMESAFQHAVGADCLAARLGTSIQHSMQDPPLASREAAAKSEQRRQSAQGAREEISEAGNGGAPTTAPTDLSAIIAGIVEYAMPVAASKSQTCFQCGEVGHFQQACPKKVGNHKVGGDLAKGSTEPRKAPSRQGKCQDHPSFSTQLKRRRRVAGSVRDPDKAYGKPCYCEIELLGLTAEALVDTGSVVSIIPTVMLDKAKDRGIDIDGIVVGAGDPNKYRVYDASGNQMKFLKVIKVDVNVQGARQARVQLHVQESDDDFVILGTNAFEALGIQLHFYPKPEDGKSKLLTCMQPVSVDKKSAARARKRVVIPPNSEAMIELQGLEGAEGDRIFWSGNDRVHPECAAYQTAREECLLLTETWSRG</sequence>
<dbReference type="SUPFAM" id="SSF50630">
    <property type="entry name" value="Acid proteases"/>
    <property type="match status" value="1"/>
</dbReference>
<keyword evidence="5" id="KW-1185">Reference proteome</keyword>
<reference evidence="6" key="2">
    <citation type="submission" date="2019-09" db="UniProtKB">
        <authorList>
            <consortium name="WormBaseParasite"/>
        </authorList>
    </citation>
    <scope>IDENTIFICATION</scope>
</reference>
<dbReference type="InterPro" id="IPR021109">
    <property type="entry name" value="Peptidase_aspartic_dom_sf"/>
</dbReference>
<dbReference type="OrthoDB" id="5872043at2759"/>
<dbReference type="GO" id="GO:0008270">
    <property type="term" value="F:zinc ion binding"/>
    <property type="evidence" value="ECO:0007669"/>
    <property type="project" value="UniProtKB-KW"/>
</dbReference>
<dbReference type="InterPro" id="IPR050951">
    <property type="entry name" value="Retrovirus_Pol_polyprotein"/>
</dbReference>
<evidence type="ECO:0000256" key="1">
    <source>
        <dbReference type="PROSITE-ProRule" id="PRU00047"/>
    </source>
</evidence>
<gene>
    <name evidence="4" type="ORF">HPBE_LOCUS10604</name>
</gene>
<dbReference type="SUPFAM" id="SSF57756">
    <property type="entry name" value="Retrovirus zinc finger-like domains"/>
    <property type="match status" value="1"/>
</dbReference>
<dbReference type="WBParaSite" id="HPBE_0001060301-mRNA-1">
    <property type="protein sequence ID" value="HPBE_0001060301-mRNA-1"/>
    <property type="gene ID" value="HPBE_0001060301"/>
</dbReference>
<dbReference type="GO" id="GO:0003676">
    <property type="term" value="F:nucleic acid binding"/>
    <property type="evidence" value="ECO:0007669"/>
    <property type="project" value="InterPro"/>
</dbReference>
<dbReference type="InterPro" id="IPR001878">
    <property type="entry name" value="Znf_CCHC"/>
</dbReference>
<evidence type="ECO:0000313" key="5">
    <source>
        <dbReference type="Proteomes" id="UP000050761"/>
    </source>
</evidence>
<dbReference type="PANTHER" id="PTHR37984:SF9">
    <property type="entry name" value="INTEGRASE CATALYTIC DOMAIN-CONTAINING PROTEIN"/>
    <property type="match status" value="1"/>
</dbReference>
<dbReference type="Proteomes" id="UP000050761">
    <property type="component" value="Unassembled WGS sequence"/>
</dbReference>
<organism evidence="5 6">
    <name type="scientific">Heligmosomoides polygyrus</name>
    <name type="common">Parasitic roundworm</name>
    <dbReference type="NCBI Taxonomy" id="6339"/>
    <lineage>
        <taxon>Eukaryota</taxon>
        <taxon>Metazoa</taxon>
        <taxon>Ecdysozoa</taxon>
        <taxon>Nematoda</taxon>
        <taxon>Chromadorea</taxon>
        <taxon>Rhabditida</taxon>
        <taxon>Rhabditina</taxon>
        <taxon>Rhabditomorpha</taxon>
        <taxon>Strongyloidea</taxon>
        <taxon>Heligmosomidae</taxon>
        <taxon>Heligmosomoides</taxon>
    </lineage>
</organism>
<dbReference type="Pfam" id="PF00098">
    <property type="entry name" value="zf-CCHC"/>
    <property type="match status" value="1"/>
</dbReference>
<feature type="domain" description="CCHC-type" evidence="3">
    <location>
        <begin position="97"/>
        <end position="112"/>
    </location>
</feature>
<dbReference type="PROSITE" id="PS50158">
    <property type="entry name" value="ZF_CCHC"/>
    <property type="match status" value="1"/>
</dbReference>
<dbReference type="SMART" id="SM00343">
    <property type="entry name" value="ZnF_C2HC"/>
    <property type="match status" value="1"/>
</dbReference>
<feature type="compositionally biased region" description="Basic and acidic residues" evidence="2">
    <location>
        <begin position="41"/>
        <end position="59"/>
    </location>
</feature>
<dbReference type="GO" id="GO:0005737">
    <property type="term" value="C:cytoplasm"/>
    <property type="evidence" value="ECO:0007669"/>
    <property type="project" value="UniProtKB-ARBA"/>
</dbReference>
<accession>A0A183FRV6</accession>
<feature type="region of interest" description="Disordered" evidence="2">
    <location>
        <begin position="29"/>
        <end position="71"/>
    </location>
</feature>
<evidence type="ECO:0000313" key="6">
    <source>
        <dbReference type="WBParaSite" id="HPBE_0001060301-mRNA-1"/>
    </source>
</evidence>
<dbReference type="Gene3D" id="2.40.70.10">
    <property type="entry name" value="Acid Proteases"/>
    <property type="match status" value="1"/>
</dbReference>
<keyword evidence="1" id="KW-0479">Metal-binding</keyword>
<proteinExistence type="predicted"/>
<dbReference type="Gene3D" id="4.10.60.10">
    <property type="entry name" value="Zinc finger, CCHC-type"/>
    <property type="match status" value="1"/>
</dbReference>
<feature type="region of interest" description="Disordered" evidence="2">
    <location>
        <begin position="121"/>
        <end position="161"/>
    </location>
</feature>
<protein>
    <submittedName>
        <fullName evidence="6">CCHC-type domain-containing protein</fullName>
    </submittedName>
</protein>
<evidence type="ECO:0000259" key="3">
    <source>
        <dbReference type="PROSITE" id="PS50158"/>
    </source>
</evidence>
<evidence type="ECO:0000256" key="2">
    <source>
        <dbReference type="SAM" id="MobiDB-lite"/>
    </source>
</evidence>
<evidence type="ECO:0000313" key="4">
    <source>
        <dbReference type="EMBL" id="VDO85664.1"/>
    </source>
</evidence>
<dbReference type="EMBL" id="UZAH01026818">
    <property type="protein sequence ID" value="VDO85664.1"/>
    <property type="molecule type" value="Genomic_DNA"/>
</dbReference>